<feature type="compositionally biased region" description="Basic and acidic residues" evidence="5">
    <location>
        <begin position="1"/>
        <end position="10"/>
    </location>
</feature>
<evidence type="ECO:0000313" key="8">
    <source>
        <dbReference type="Proteomes" id="UP001172159"/>
    </source>
</evidence>
<dbReference type="AlphaFoldDB" id="A0AA40K0V2"/>
<dbReference type="PANTHER" id="PTHR45969:SF69">
    <property type="entry name" value="FINGER DOMAIN PROTEIN, PUTATIVE (AFU_ORTHOLOGUE AFUA_3G12190)-RELATED"/>
    <property type="match status" value="1"/>
</dbReference>
<evidence type="ECO:0000256" key="4">
    <source>
        <dbReference type="PROSITE-ProRule" id="PRU00175"/>
    </source>
</evidence>
<keyword evidence="1" id="KW-0479">Metal-binding</keyword>
<name>A0AA40K0V2_9PEZI</name>
<dbReference type="GO" id="GO:0061630">
    <property type="term" value="F:ubiquitin protein ligase activity"/>
    <property type="evidence" value="ECO:0007669"/>
    <property type="project" value="TreeGrafter"/>
</dbReference>
<feature type="region of interest" description="Disordered" evidence="5">
    <location>
        <begin position="1"/>
        <end position="56"/>
    </location>
</feature>
<comment type="caution">
    <text evidence="7">The sequence shown here is derived from an EMBL/GenBank/DDBJ whole genome shotgun (WGS) entry which is preliminary data.</text>
</comment>
<proteinExistence type="predicted"/>
<accession>A0AA40K0V2</accession>
<dbReference type="PANTHER" id="PTHR45969">
    <property type="entry name" value="RING ZINC FINGER PROTEIN-RELATED"/>
    <property type="match status" value="1"/>
</dbReference>
<evidence type="ECO:0000256" key="2">
    <source>
        <dbReference type="ARBA" id="ARBA00022771"/>
    </source>
</evidence>
<dbReference type="InterPro" id="IPR013083">
    <property type="entry name" value="Znf_RING/FYVE/PHD"/>
</dbReference>
<feature type="compositionally biased region" description="Acidic residues" evidence="5">
    <location>
        <begin position="25"/>
        <end position="56"/>
    </location>
</feature>
<dbReference type="PROSITE" id="PS50089">
    <property type="entry name" value="ZF_RING_2"/>
    <property type="match status" value="1"/>
</dbReference>
<dbReference type="Gene3D" id="3.30.40.10">
    <property type="entry name" value="Zinc/RING finger domain, C3HC4 (zinc finger)"/>
    <property type="match status" value="1"/>
</dbReference>
<keyword evidence="2 4" id="KW-0863">Zinc-finger</keyword>
<dbReference type="Proteomes" id="UP001172159">
    <property type="component" value="Unassembled WGS sequence"/>
</dbReference>
<protein>
    <recommendedName>
        <fullName evidence="6">RING-type domain-containing protein</fullName>
    </recommendedName>
</protein>
<reference evidence="7" key="1">
    <citation type="submission" date="2023-06" db="EMBL/GenBank/DDBJ databases">
        <title>Genome-scale phylogeny and comparative genomics of the fungal order Sordariales.</title>
        <authorList>
            <consortium name="Lawrence Berkeley National Laboratory"/>
            <person name="Hensen N."/>
            <person name="Bonometti L."/>
            <person name="Westerberg I."/>
            <person name="Brannstrom I.O."/>
            <person name="Guillou S."/>
            <person name="Cros-Aarteil S."/>
            <person name="Calhoun S."/>
            <person name="Haridas S."/>
            <person name="Kuo A."/>
            <person name="Mondo S."/>
            <person name="Pangilinan J."/>
            <person name="Riley R."/>
            <person name="Labutti K."/>
            <person name="Andreopoulos B."/>
            <person name="Lipzen A."/>
            <person name="Chen C."/>
            <person name="Yanf M."/>
            <person name="Daum C."/>
            <person name="Ng V."/>
            <person name="Clum A."/>
            <person name="Steindorff A."/>
            <person name="Ohm R."/>
            <person name="Martin F."/>
            <person name="Silar P."/>
            <person name="Natvig D."/>
            <person name="Lalanne C."/>
            <person name="Gautier V."/>
            <person name="Ament-Velasquez S.L."/>
            <person name="Kruys A."/>
            <person name="Hutchinson M.I."/>
            <person name="Powell A.J."/>
            <person name="Barry K."/>
            <person name="Miller A.N."/>
            <person name="Grigoriev I.V."/>
            <person name="Debuchy R."/>
            <person name="Gladieux P."/>
            <person name="Thoren M.H."/>
            <person name="Johannesson H."/>
        </authorList>
    </citation>
    <scope>NUCLEOTIDE SEQUENCE</scope>
    <source>
        <strain evidence="7">CBS 540.89</strain>
    </source>
</reference>
<evidence type="ECO:0000313" key="7">
    <source>
        <dbReference type="EMBL" id="KAK0741765.1"/>
    </source>
</evidence>
<dbReference type="GO" id="GO:0016567">
    <property type="term" value="P:protein ubiquitination"/>
    <property type="evidence" value="ECO:0007669"/>
    <property type="project" value="TreeGrafter"/>
</dbReference>
<dbReference type="Pfam" id="PF13639">
    <property type="entry name" value="zf-RING_2"/>
    <property type="match status" value="1"/>
</dbReference>
<sequence length="186" mass="21121">MDDVPAHHSATDAPSQEDVPPQEDVSSEEDVPSEEENVPPEEEEDVPSEEEEDILPQEDVWLFSQEDNSSETRPTKGNAREEICAICLAEMENTVILTECWHPFHYDCLIGWSKVQYSCPTCRREMDLREVELYWVEGEDKWEALPSQGLETVHFELLQLHEKKEMGESEESTVAIGSEGAGDVLV</sequence>
<dbReference type="SUPFAM" id="SSF57850">
    <property type="entry name" value="RING/U-box"/>
    <property type="match status" value="1"/>
</dbReference>
<evidence type="ECO:0000259" key="6">
    <source>
        <dbReference type="PROSITE" id="PS50089"/>
    </source>
</evidence>
<dbReference type="InterPro" id="IPR001841">
    <property type="entry name" value="Znf_RING"/>
</dbReference>
<organism evidence="7 8">
    <name type="scientific">Apiosordaria backusii</name>
    <dbReference type="NCBI Taxonomy" id="314023"/>
    <lineage>
        <taxon>Eukaryota</taxon>
        <taxon>Fungi</taxon>
        <taxon>Dikarya</taxon>
        <taxon>Ascomycota</taxon>
        <taxon>Pezizomycotina</taxon>
        <taxon>Sordariomycetes</taxon>
        <taxon>Sordariomycetidae</taxon>
        <taxon>Sordariales</taxon>
        <taxon>Lasiosphaeriaceae</taxon>
        <taxon>Apiosordaria</taxon>
    </lineage>
</organism>
<feature type="domain" description="RING-type" evidence="6">
    <location>
        <begin position="84"/>
        <end position="123"/>
    </location>
</feature>
<gene>
    <name evidence="7" type="ORF">B0T21DRAFT_408627</name>
</gene>
<evidence type="ECO:0000256" key="3">
    <source>
        <dbReference type="ARBA" id="ARBA00022833"/>
    </source>
</evidence>
<dbReference type="SMART" id="SM00184">
    <property type="entry name" value="RING"/>
    <property type="match status" value="1"/>
</dbReference>
<dbReference type="EMBL" id="JAUKTV010000003">
    <property type="protein sequence ID" value="KAK0741765.1"/>
    <property type="molecule type" value="Genomic_DNA"/>
</dbReference>
<keyword evidence="3" id="KW-0862">Zinc</keyword>
<evidence type="ECO:0000256" key="1">
    <source>
        <dbReference type="ARBA" id="ARBA00022723"/>
    </source>
</evidence>
<keyword evidence="8" id="KW-1185">Reference proteome</keyword>
<evidence type="ECO:0000256" key="5">
    <source>
        <dbReference type="SAM" id="MobiDB-lite"/>
    </source>
</evidence>
<dbReference type="GO" id="GO:0008270">
    <property type="term" value="F:zinc ion binding"/>
    <property type="evidence" value="ECO:0007669"/>
    <property type="project" value="UniProtKB-KW"/>
</dbReference>